<organism evidence="1 2">
    <name type="scientific">Dioscorea zingiberensis</name>
    <dbReference type="NCBI Taxonomy" id="325984"/>
    <lineage>
        <taxon>Eukaryota</taxon>
        <taxon>Viridiplantae</taxon>
        <taxon>Streptophyta</taxon>
        <taxon>Embryophyta</taxon>
        <taxon>Tracheophyta</taxon>
        <taxon>Spermatophyta</taxon>
        <taxon>Magnoliopsida</taxon>
        <taxon>Liliopsida</taxon>
        <taxon>Dioscoreales</taxon>
        <taxon>Dioscoreaceae</taxon>
        <taxon>Dioscorea</taxon>
    </lineage>
</organism>
<comment type="caution">
    <text evidence="1">The sequence shown here is derived from an EMBL/GenBank/DDBJ whole genome shotgun (WGS) entry which is preliminary data.</text>
</comment>
<proteinExistence type="predicted"/>
<dbReference type="InterPro" id="IPR039928">
    <property type="entry name" value="LNK"/>
</dbReference>
<dbReference type="Proteomes" id="UP001085076">
    <property type="component" value="Miscellaneous, Linkage group lg01"/>
</dbReference>
<evidence type="ECO:0000313" key="1">
    <source>
        <dbReference type="EMBL" id="KAJ0987352.1"/>
    </source>
</evidence>
<evidence type="ECO:0000313" key="2">
    <source>
        <dbReference type="Proteomes" id="UP001085076"/>
    </source>
</evidence>
<dbReference type="GO" id="GO:0006355">
    <property type="term" value="P:regulation of DNA-templated transcription"/>
    <property type="evidence" value="ECO:0007669"/>
    <property type="project" value="InterPro"/>
</dbReference>
<dbReference type="AlphaFoldDB" id="A0A9D5DAB4"/>
<protein>
    <submittedName>
        <fullName evidence="1">Uncharacterized protein</fullName>
    </submittedName>
</protein>
<accession>A0A9D5DAB4</accession>
<sequence>MHQVKEVELMDYDWPDFSNMEDMDGLFRNYNSTFGQGSTSYADDISWFSSSSRGVYELEDTFELGSAIKMNTTSAHSGVNSNFLHKDDLLAAYNNRAPTIGTHACGEWLDSYAETEGNYSPSEQVSVHTKPLGSHHVSSEKLSIQHSECNNNSSECRLGHKQPFAEQKILVSGPSKHQTYSFHLSDQKHCPGSVFAYNPTSNPLEQMDCGLLDHQVPFSPIRPSDKFENETLPSPSYKVSDHLVSDAPQTGEALDYYLSNPATIVTQEDMDNWQLRQQLSDLLMSKLSPQQNACTSSIEKMHYKNHQFQHDIGVNTLSGDRSLELPAVEMDTHAAPESSCLTSAFSDDLLLKETSFQRLHDVLDQLDVRTTLSLRDGLYRLAKSAEQRQDFTNANDQIRAVEETGSCSTERSKNYAGYLDIETDTNPIDRAIAHLLFFWPSEGATGPASEAASIKSHPNYWPDLYSYSQANCA</sequence>
<dbReference type="OrthoDB" id="618331at2759"/>
<reference evidence="1" key="1">
    <citation type="submission" date="2021-03" db="EMBL/GenBank/DDBJ databases">
        <authorList>
            <person name="Li Z."/>
            <person name="Yang C."/>
        </authorList>
    </citation>
    <scope>NUCLEOTIDE SEQUENCE</scope>
    <source>
        <strain evidence="1">Dzin_1.0</strain>
        <tissue evidence="1">Leaf</tissue>
    </source>
</reference>
<dbReference type="GO" id="GO:0007623">
    <property type="term" value="P:circadian rhythm"/>
    <property type="evidence" value="ECO:0007669"/>
    <property type="project" value="InterPro"/>
</dbReference>
<reference evidence="1" key="2">
    <citation type="journal article" date="2022" name="Hortic Res">
        <title>The genome of Dioscorea zingiberensis sheds light on the biosynthesis, origin and evolution of the medicinally important diosgenin saponins.</title>
        <authorList>
            <person name="Li Y."/>
            <person name="Tan C."/>
            <person name="Li Z."/>
            <person name="Guo J."/>
            <person name="Li S."/>
            <person name="Chen X."/>
            <person name="Wang C."/>
            <person name="Dai X."/>
            <person name="Yang H."/>
            <person name="Song W."/>
            <person name="Hou L."/>
            <person name="Xu J."/>
            <person name="Tong Z."/>
            <person name="Xu A."/>
            <person name="Yuan X."/>
            <person name="Wang W."/>
            <person name="Yang Q."/>
            <person name="Chen L."/>
            <person name="Sun Z."/>
            <person name="Wang K."/>
            <person name="Pan B."/>
            <person name="Chen J."/>
            <person name="Bao Y."/>
            <person name="Liu F."/>
            <person name="Qi X."/>
            <person name="Gang D.R."/>
            <person name="Wen J."/>
            <person name="Li J."/>
        </authorList>
    </citation>
    <scope>NUCLEOTIDE SEQUENCE</scope>
    <source>
        <strain evidence="1">Dzin_1.0</strain>
    </source>
</reference>
<dbReference type="PANTHER" id="PTHR33334:SF8">
    <property type="entry name" value="PROTEIN LNK1"/>
    <property type="match status" value="1"/>
</dbReference>
<keyword evidence="2" id="KW-1185">Reference proteome</keyword>
<gene>
    <name evidence="1" type="ORF">J5N97_005708</name>
</gene>
<dbReference type="PANTHER" id="PTHR33334">
    <property type="entry name" value="PROTEIN LNK1"/>
    <property type="match status" value="1"/>
</dbReference>
<name>A0A9D5DAB4_9LILI</name>
<dbReference type="EMBL" id="JAGGNH010000001">
    <property type="protein sequence ID" value="KAJ0987352.1"/>
    <property type="molecule type" value="Genomic_DNA"/>
</dbReference>